<comment type="caution">
    <text evidence="6">The sequence shown here is derived from an EMBL/GenBank/DDBJ whole genome shotgun (WGS) entry which is preliminary data.</text>
</comment>
<dbReference type="Pfam" id="PF13180">
    <property type="entry name" value="PDZ_2"/>
    <property type="match status" value="1"/>
</dbReference>
<name>A0A4Q2ELF9_9ACTN</name>
<gene>
    <name evidence="6" type="ORF">C1706_02980</name>
</gene>
<dbReference type="GO" id="GO:0006508">
    <property type="term" value="P:proteolysis"/>
    <property type="evidence" value="ECO:0007669"/>
    <property type="project" value="UniProtKB-KW"/>
</dbReference>
<keyword evidence="3" id="KW-0378">Hydrolase</keyword>
<dbReference type="PRINTS" id="PR00834">
    <property type="entry name" value="PROTEASES2C"/>
</dbReference>
<protein>
    <recommendedName>
        <fullName evidence="5">PDZ domain-containing protein</fullName>
    </recommendedName>
</protein>
<evidence type="ECO:0000259" key="5">
    <source>
        <dbReference type="PROSITE" id="PS50106"/>
    </source>
</evidence>
<evidence type="ECO:0000256" key="2">
    <source>
        <dbReference type="ARBA" id="ARBA00022670"/>
    </source>
</evidence>
<evidence type="ECO:0000256" key="3">
    <source>
        <dbReference type="ARBA" id="ARBA00022801"/>
    </source>
</evidence>
<dbReference type="Proteomes" id="UP000290624">
    <property type="component" value="Unassembled WGS sequence"/>
</dbReference>
<feature type="compositionally biased region" description="Low complexity" evidence="4">
    <location>
        <begin position="36"/>
        <end position="57"/>
    </location>
</feature>
<dbReference type="InterPro" id="IPR051201">
    <property type="entry name" value="Chloro_Bact_Ser_Proteases"/>
</dbReference>
<dbReference type="SUPFAM" id="SSF50494">
    <property type="entry name" value="Trypsin-like serine proteases"/>
    <property type="match status" value="1"/>
</dbReference>
<sequence length="362" mass="36924">MIGVLIAVMAQLATLALVAPTATGWLTRGTAPGRFPIPAAPSDTTTATPQPTAAQTTGPVDVTDALQRGVVLISGRTGNQTVAGTGMVLTPDGYVLTNYHVVRSTSAVTATIALTGRQYTATLVGRDATKDVALLKLEGASHLKVVTLDQDPVAIGETVIAAGNANGQGFITANRGNVQALNTSVQVRSANENDPPQRLRGLIQANAAAWPGDSGGPMLDAHGEVLGMTTAGGATGETDEGRRVYGVPIDAAMQVVNQVRAGDESGSVVIGPKAYLGVVVVNDDAAQEVVITRVEPGTPAWRAGLRTGDVITSLDGHTIASRPELSTALDNIEPGSTVDLGWTTAAGRQRTGTVTVTASAIN</sequence>
<evidence type="ECO:0000256" key="1">
    <source>
        <dbReference type="ARBA" id="ARBA00010541"/>
    </source>
</evidence>
<dbReference type="InterPro" id="IPR036034">
    <property type="entry name" value="PDZ_sf"/>
</dbReference>
<feature type="domain" description="PDZ" evidence="5">
    <location>
        <begin position="271"/>
        <end position="319"/>
    </location>
</feature>
<organism evidence="6 7">
    <name type="scientific">Propioniciclava flava</name>
    <dbReference type="NCBI Taxonomy" id="2072026"/>
    <lineage>
        <taxon>Bacteria</taxon>
        <taxon>Bacillati</taxon>
        <taxon>Actinomycetota</taxon>
        <taxon>Actinomycetes</taxon>
        <taxon>Propionibacteriales</taxon>
        <taxon>Propionibacteriaceae</taxon>
        <taxon>Propioniciclava</taxon>
    </lineage>
</organism>
<proteinExistence type="inferred from homology"/>
<dbReference type="Gene3D" id="2.40.10.10">
    <property type="entry name" value="Trypsin-like serine proteases"/>
    <property type="match status" value="2"/>
</dbReference>
<keyword evidence="2" id="KW-0645">Protease</keyword>
<dbReference type="Pfam" id="PF13365">
    <property type="entry name" value="Trypsin_2"/>
    <property type="match status" value="1"/>
</dbReference>
<dbReference type="InterPro" id="IPR001478">
    <property type="entry name" value="PDZ"/>
</dbReference>
<accession>A0A4Q2ELF9</accession>
<dbReference type="SUPFAM" id="SSF50156">
    <property type="entry name" value="PDZ domain-like"/>
    <property type="match status" value="1"/>
</dbReference>
<feature type="region of interest" description="Disordered" evidence="4">
    <location>
        <begin position="35"/>
        <end position="57"/>
    </location>
</feature>
<comment type="similarity">
    <text evidence="1">Belongs to the peptidase S1C family.</text>
</comment>
<evidence type="ECO:0000313" key="7">
    <source>
        <dbReference type="Proteomes" id="UP000290624"/>
    </source>
</evidence>
<reference evidence="6 7" key="1">
    <citation type="submission" date="2018-01" db="EMBL/GenBank/DDBJ databases">
        <title>Lactibacter flavus gen. nov., sp. nov., a novel bacterium of the family Propionibacteriaceae isolated from raw milk and dairy products.</title>
        <authorList>
            <person name="Wenning M."/>
            <person name="Breitenwieser F."/>
            <person name="Huptas C."/>
            <person name="von Neubeck M."/>
            <person name="Busse H.-J."/>
            <person name="Scherer S."/>
        </authorList>
    </citation>
    <scope>NUCLEOTIDE SEQUENCE [LARGE SCALE GENOMIC DNA]</scope>
    <source>
        <strain evidence="6 7">VG341</strain>
    </source>
</reference>
<keyword evidence="7" id="KW-1185">Reference proteome</keyword>
<dbReference type="SMART" id="SM00228">
    <property type="entry name" value="PDZ"/>
    <property type="match status" value="1"/>
</dbReference>
<dbReference type="PROSITE" id="PS50106">
    <property type="entry name" value="PDZ"/>
    <property type="match status" value="1"/>
</dbReference>
<dbReference type="EMBL" id="PPCV01000002">
    <property type="protein sequence ID" value="RXW32865.1"/>
    <property type="molecule type" value="Genomic_DNA"/>
</dbReference>
<evidence type="ECO:0000313" key="6">
    <source>
        <dbReference type="EMBL" id="RXW32865.1"/>
    </source>
</evidence>
<dbReference type="GO" id="GO:0004252">
    <property type="term" value="F:serine-type endopeptidase activity"/>
    <property type="evidence" value="ECO:0007669"/>
    <property type="project" value="InterPro"/>
</dbReference>
<dbReference type="Gene3D" id="2.30.42.10">
    <property type="match status" value="1"/>
</dbReference>
<dbReference type="PANTHER" id="PTHR43343">
    <property type="entry name" value="PEPTIDASE S12"/>
    <property type="match status" value="1"/>
</dbReference>
<evidence type="ECO:0000256" key="4">
    <source>
        <dbReference type="SAM" id="MobiDB-lite"/>
    </source>
</evidence>
<dbReference type="InterPro" id="IPR001940">
    <property type="entry name" value="Peptidase_S1C"/>
</dbReference>
<dbReference type="InterPro" id="IPR009003">
    <property type="entry name" value="Peptidase_S1_PA"/>
</dbReference>
<dbReference type="InterPro" id="IPR043504">
    <property type="entry name" value="Peptidase_S1_PA_chymotrypsin"/>
</dbReference>
<dbReference type="AlphaFoldDB" id="A0A4Q2ELF9"/>
<dbReference type="PANTHER" id="PTHR43343:SF3">
    <property type="entry name" value="PROTEASE DO-LIKE 8, CHLOROPLASTIC"/>
    <property type="match status" value="1"/>
</dbReference>